<dbReference type="InterPro" id="IPR016161">
    <property type="entry name" value="Ald_DH/histidinol_DH"/>
</dbReference>
<dbReference type="KEGG" id="saga:M5M_16835"/>
<dbReference type="Pfam" id="PF00171">
    <property type="entry name" value="Aldedh"/>
    <property type="match status" value="1"/>
</dbReference>
<evidence type="ECO:0000313" key="5">
    <source>
        <dbReference type="Proteomes" id="UP000000466"/>
    </source>
</evidence>
<dbReference type="AlphaFoldDB" id="K4L2S1"/>
<dbReference type="HOGENOM" id="CLU_005391_5_3_6"/>
<keyword evidence="2" id="KW-0560">Oxidoreductase</keyword>
<evidence type="ECO:0000256" key="1">
    <source>
        <dbReference type="ARBA" id="ARBA00009986"/>
    </source>
</evidence>
<gene>
    <name evidence="4" type="ordered locus">M5M_16835</name>
</gene>
<evidence type="ECO:0000259" key="3">
    <source>
        <dbReference type="Pfam" id="PF00171"/>
    </source>
</evidence>
<dbReference type="FunFam" id="3.40.309.10:FF:000009">
    <property type="entry name" value="Aldehyde dehydrogenase A"/>
    <property type="match status" value="1"/>
</dbReference>
<comment type="similarity">
    <text evidence="1">Belongs to the aldehyde dehydrogenase family.</text>
</comment>
<dbReference type="InterPro" id="IPR016160">
    <property type="entry name" value="Ald_DH_CS_CYS"/>
</dbReference>
<keyword evidence="5" id="KW-1185">Reference proteome</keyword>
<evidence type="ECO:0000313" key="4">
    <source>
        <dbReference type="EMBL" id="AFV00498.1"/>
    </source>
</evidence>
<dbReference type="PROSITE" id="PS00070">
    <property type="entry name" value="ALDEHYDE_DEHYDR_CYS"/>
    <property type="match status" value="1"/>
</dbReference>
<dbReference type="STRING" id="1117647.M5M_16835"/>
<accession>K4L2S1</accession>
<dbReference type="FunFam" id="3.40.605.10:FF:000007">
    <property type="entry name" value="NAD/NADP-dependent betaine aldehyde dehydrogenase"/>
    <property type="match status" value="1"/>
</dbReference>
<dbReference type="OrthoDB" id="5887723at2"/>
<protein>
    <submittedName>
        <fullName evidence="4">Aldehyde dehydrogenase</fullName>
    </submittedName>
</protein>
<organism evidence="4 5">
    <name type="scientific">Simiduia agarivorans (strain DSM 21679 / JCM 13881 / BCRC 17597 / SA1)</name>
    <dbReference type="NCBI Taxonomy" id="1117647"/>
    <lineage>
        <taxon>Bacteria</taxon>
        <taxon>Pseudomonadati</taxon>
        <taxon>Pseudomonadota</taxon>
        <taxon>Gammaproteobacteria</taxon>
        <taxon>Cellvibrionales</taxon>
        <taxon>Cellvibrionaceae</taxon>
        <taxon>Simiduia</taxon>
    </lineage>
</organism>
<dbReference type="GO" id="GO:0004777">
    <property type="term" value="F:succinate-semialdehyde dehydrogenase (NAD+) activity"/>
    <property type="evidence" value="ECO:0007669"/>
    <property type="project" value="TreeGrafter"/>
</dbReference>
<dbReference type="Proteomes" id="UP000000466">
    <property type="component" value="Chromosome"/>
</dbReference>
<dbReference type="InterPro" id="IPR050740">
    <property type="entry name" value="Aldehyde_DH_Superfamily"/>
</dbReference>
<dbReference type="PANTHER" id="PTHR43353:SF5">
    <property type="entry name" value="SUCCINATE-SEMIALDEHYDE DEHYDROGENASE, MITOCHONDRIAL"/>
    <property type="match status" value="1"/>
</dbReference>
<dbReference type="InterPro" id="IPR016162">
    <property type="entry name" value="Ald_DH_N"/>
</dbReference>
<dbReference type="InterPro" id="IPR016163">
    <property type="entry name" value="Ald_DH_C"/>
</dbReference>
<reference evidence="4 5" key="1">
    <citation type="journal article" date="2013" name="Genome Announc.">
        <title>Complete genome sequence of Simiduia agarivorans SA1(T), a marine bacterium able to degrade a variety of polysaccharides.</title>
        <authorList>
            <person name="Lin S.Y."/>
            <person name="Shieh W.Y."/>
            <person name="Chen J.S."/>
            <person name="Tang S.L."/>
        </authorList>
    </citation>
    <scope>NUCLEOTIDE SEQUENCE [LARGE SCALE GENOMIC DNA]</scope>
    <source>
        <strain evidence="5">DSM 21679 / JCM 13881 / BCRC 17597 / SA1</strain>
    </source>
</reference>
<dbReference type="EMBL" id="CP003746">
    <property type="protein sequence ID" value="AFV00498.1"/>
    <property type="molecule type" value="Genomic_DNA"/>
</dbReference>
<feature type="domain" description="Aldehyde dehydrogenase" evidence="3">
    <location>
        <begin position="15"/>
        <end position="475"/>
    </location>
</feature>
<evidence type="ECO:0000256" key="2">
    <source>
        <dbReference type="ARBA" id="ARBA00023002"/>
    </source>
</evidence>
<dbReference type="SUPFAM" id="SSF53720">
    <property type="entry name" value="ALDH-like"/>
    <property type="match status" value="1"/>
</dbReference>
<dbReference type="Gene3D" id="3.40.309.10">
    <property type="entry name" value="Aldehyde Dehydrogenase, Chain A, domain 2"/>
    <property type="match status" value="1"/>
</dbReference>
<sequence length="480" mass="51706">MSNAQDYRGYINGQWIENDARLAVENPANGQVIGSVPDCSLQQADDALASAQAALKGWKKLPAFERARHLFRLIETMKPKRDLFARLLVLEQGKTLNEAYGEFDDTLNYLNYSAEAARRIEGQIFPADNAGEQLWIQKVPYGVVVGLCAFNYPLALIGRKVGPALVTGNTIIIKPHEATPITACVFAECVEAAGIPAGVINVITGRGLAVGEHLVKSPITQLVTLTGSIRAGQAVCAAVAENVTAVSLELGGKASFIVLDDADIDRAVDAVVISRYANCGQVCICAELVLVHESVAARFTEKVIEKVRQITLGDPMNNPGMGPSVTAQGLARVDHIVQQTLAAGAQLALGGGRPEGAEFAQGNWYQPTVLTQVTADMEAAREEIFGPVLPIVTIKNLDEAIAITNRRNDGLSAYLWTDNYRTIMRAIDELEVGTVFVNKQIVGYIQGYHSGHKRSGIGGEDGIYGIEGYLQKRTVYLNCN</sequence>
<dbReference type="RefSeq" id="WP_015048650.1">
    <property type="nucleotide sequence ID" value="NC_018868.3"/>
</dbReference>
<proteinExistence type="inferred from homology"/>
<dbReference type="Gene3D" id="3.40.605.10">
    <property type="entry name" value="Aldehyde Dehydrogenase, Chain A, domain 1"/>
    <property type="match status" value="1"/>
</dbReference>
<dbReference type="InterPro" id="IPR015590">
    <property type="entry name" value="Aldehyde_DH_dom"/>
</dbReference>
<name>K4L2S1_SIMAS</name>
<dbReference type="PANTHER" id="PTHR43353">
    <property type="entry name" value="SUCCINATE-SEMIALDEHYDE DEHYDROGENASE, MITOCHONDRIAL"/>
    <property type="match status" value="1"/>
</dbReference>
<dbReference type="eggNOG" id="COG1012">
    <property type="taxonomic scope" value="Bacteria"/>
</dbReference>
<dbReference type="GO" id="GO:0009450">
    <property type="term" value="P:gamma-aminobutyric acid catabolic process"/>
    <property type="evidence" value="ECO:0007669"/>
    <property type="project" value="TreeGrafter"/>
</dbReference>